<evidence type="ECO:0000259" key="2">
    <source>
        <dbReference type="Pfam" id="PF08044"/>
    </source>
</evidence>
<keyword evidence="1" id="KW-0472">Membrane</keyword>
<keyword evidence="1" id="KW-1133">Transmembrane helix</keyword>
<dbReference type="Proteomes" id="UP000215199">
    <property type="component" value="Unassembled WGS sequence"/>
</dbReference>
<evidence type="ECO:0000313" key="4">
    <source>
        <dbReference type="Proteomes" id="UP000215199"/>
    </source>
</evidence>
<dbReference type="AlphaFoldDB" id="A0A229SLR9"/>
<feature type="transmembrane region" description="Helical" evidence="1">
    <location>
        <begin position="93"/>
        <end position="117"/>
    </location>
</feature>
<dbReference type="EMBL" id="NMUL01000076">
    <property type="protein sequence ID" value="OXM59740.1"/>
    <property type="molecule type" value="Genomic_DNA"/>
</dbReference>
<dbReference type="OrthoDB" id="3625082at2"/>
<keyword evidence="4" id="KW-1185">Reference proteome</keyword>
<gene>
    <name evidence="3" type="ORF">CF165_46205</name>
</gene>
<organism evidence="3 4">
    <name type="scientific">Amycolatopsis vastitatis</name>
    <dbReference type="NCBI Taxonomy" id="1905142"/>
    <lineage>
        <taxon>Bacteria</taxon>
        <taxon>Bacillati</taxon>
        <taxon>Actinomycetota</taxon>
        <taxon>Actinomycetes</taxon>
        <taxon>Pseudonocardiales</taxon>
        <taxon>Pseudonocardiaceae</taxon>
        <taxon>Amycolatopsis</taxon>
    </lineage>
</organism>
<feature type="domain" description="DUF1707" evidence="2">
    <location>
        <begin position="1"/>
        <end position="53"/>
    </location>
</feature>
<dbReference type="Pfam" id="PF08044">
    <property type="entry name" value="DUF1707"/>
    <property type="match status" value="1"/>
</dbReference>
<evidence type="ECO:0000256" key="1">
    <source>
        <dbReference type="SAM" id="Phobius"/>
    </source>
</evidence>
<accession>A0A229SLR9</accession>
<evidence type="ECO:0000313" key="3">
    <source>
        <dbReference type="EMBL" id="OXM59740.1"/>
    </source>
</evidence>
<sequence length="130" mass="13957">MRCSDAERAETESALHVAVGEGRLTMAEVEDRIARVYAARYRHDLAAITADLPSAPDAVAGWRPIVSAAGRQVLTDLLALLGRDRTVSVRRRLTVALVTLATVLVAVLLVVLALHGIGGDGFEHHELGRE</sequence>
<comment type="caution">
    <text evidence="3">The sequence shown here is derived from an EMBL/GenBank/DDBJ whole genome shotgun (WGS) entry which is preliminary data.</text>
</comment>
<reference evidence="4" key="1">
    <citation type="submission" date="2017-07" db="EMBL/GenBank/DDBJ databases">
        <title>Comparative genome mining reveals phylogenetic distribution patterns of secondary metabolites in Amycolatopsis.</title>
        <authorList>
            <person name="Adamek M."/>
            <person name="Alanjary M."/>
            <person name="Sales-Ortells H."/>
            <person name="Goodfellow M."/>
            <person name="Bull A.T."/>
            <person name="Kalinowski J."/>
            <person name="Ziemert N."/>
        </authorList>
    </citation>
    <scope>NUCLEOTIDE SEQUENCE [LARGE SCALE GENOMIC DNA]</scope>
    <source>
        <strain evidence="4">H5</strain>
    </source>
</reference>
<protein>
    <recommendedName>
        <fullName evidence="2">DUF1707 domain-containing protein</fullName>
    </recommendedName>
</protein>
<keyword evidence="1" id="KW-0812">Transmembrane</keyword>
<name>A0A229SLR9_9PSEU</name>
<dbReference type="InterPro" id="IPR012551">
    <property type="entry name" value="DUF1707_SHOCT-like"/>
</dbReference>
<proteinExistence type="predicted"/>